<proteinExistence type="predicted"/>
<protein>
    <submittedName>
        <fullName evidence="1">Uncharacterized protein</fullName>
    </submittedName>
</protein>
<dbReference type="EMBL" id="JAPFFM010000003">
    <property type="protein sequence ID" value="KAJ6768978.1"/>
    <property type="molecule type" value="Genomic_DNA"/>
</dbReference>
<evidence type="ECO:0000313" key="1">
    <source>
        <dbReference type="EMBL" id="KAJ6768978.1"/>
    </source>
</evidence>
<gene>
    <name evidence="1" type="ORF">OIU74_022612</name>
</gene>
<reference evidence="1" key="1">
    <citation type="submission" date="2022-11" db="EMBL/GenBank/DDBJ databases">
        <authorList>
            <person name="Hyden B.L."/>
            <person name="Feng K."/>
            <person name="Yates T."/>
            <person name="Jawdy S."/>
            <person name="Smart L.B."/>
            <person name="Muchero W."/>
        </authorList>
    </citation>
    <scope>NUCLEOTIDE SEQUENCE</scope>
    <source>
        <tissue evidence="1">Shoot tip</tissue>
    </source>
</reference>
<comment type="caution">
    <text evidence="1">The sequence shown here is derived from an EMBL/GenBank/DDBJ whole genome shotgun (WGS) entry which is preliminary data.</text>
</comment>
<reference evidence="1" key="2">
    <citation type="journal article" date="2023" name="Int. J. Mol. Sci.">
        <title>De Novo Assembly and Annotation of 11 Diverse Shrub Willow (Salix) Genomes Reveals Novel Gene Organization in Sex-Linked Regions.</title>
        <authorList>
            <person name="Hyden B."/>
            <person name="Feng K."/>
            <person name="Yates T.B."/>
            <person name="Jawdy S."/>
            <person name="Cereghino C."/>
            <person name="Smart L.B."/>
            <person name="Muchero W."/>
        </authorList>
    </citation>
    <scope>NUCLEOTIDE SEQUENCE</scope>
    <source>
        <tissue evidence="1">Shoot tip</tissue>
    </source>
</reference>
<keyword evidence="2" id="KW-1185">Reference proteome</keyword>
<dbReference type="Proteomes" id="UP001151752">
    <property type="component" value="Chromosome 8"/>
</dbReference>
<feature type="non-terminal residue" evidence="1">
    <location>
        <position position="30"/>
    </location>
</feature>
<accession>A0A9Q0WLJ5</accession>
<evidence type="ECO:0000313" key="2">
    <source>
        <dbReference type="Proteomes" id="UP001151752"/>
    </source>
</evidence>
<organism evidence="1 2">
    <name type="scientific">Salix koriyanagi</name>
    <dbReference type="NCBI Taxonomy" id="2511006"/>
    <lineage>
        <taxon>Eukaryota</taxon>
        <taxon>Viridiplantae</taxon>
        <taxon>Streptophyta</taxon>
        <taxon>Embryophyta</taxon>
        <taxon>Tracheophyta</taxon>
        <taxon>Spermatophyta</taxon>
        <taxon>Magnoliopsida</taxon>
        <taxon>eudicotyledons</taxon>
        <taxon>Gunneridae</taxon>
        <taxon>Pentapetalae</taxon>
        <taxon>rosids</taxon>
        <taxon>fabids</taxon>
        <taxon>Malpighiales</taxon>
        <taxon>Salicaceae</taxon>
        <taxon>Saliceae</taxon>
        <taxon>Salix</taxon>
    </lineage>
</organism>
<name>A0A9Q0WLJ5_9ROSI</name>
<dbReference type="AlphaFoldDB" id="A0A9Q0WLJ5"/>
<sequence length="30" mass="3307">MIEQSLSKPSFSLSIPIPKPPKSKYSLLCS</sequence>